<keyword evidence="10" id="KW-1185">Reference proteome</keyword>
<evidence type="ECO:0000313" key="7">
    <source>
        <dbReference type="EMBL" id="EOH97009.1"/>
    </source>
</evidence>
<keyword evidence="1" id="KW-0229">DNA integration</keyword>
<keyword evidence="3" id="KW-0233">DNA recombination</keyword>
<evidence type="ECO:0000313" key="10">
    <source>
        <dbReference type="Proteomes" id="UP000014157"/>
    </source>
</evidence>
<dbReference type="GO" id="GO:0003677">
    <property type="term" value="F:DNA binding"/>
    <property type="evidence" value="ECO:0007669"/>
    <property type="project" value="UniProtKB-UniRule"/>
</dbReference>
<gene>
    <name evidence="8" type="ORF">I586_02068</name>
    <name evidence="7" type="ORF">UAY_02741</name>
</gene>
<dbReference type="Proteomes" id="UP000013781">
    <property type="component" value="Unassembled WGS sequence"/>
</dbReference>
<dbReference type="Gene3D" id="1.10.150.130">
    <property type="match status" value="1"/>
</dbReference>
<dbReference type="PATRIC" id="fig|1158609.3.peg.2669"/>
<dbReference type="AlphaFoldDB" id="R2T9W6"/>
<name>R2T9W6_9ENTE</name>
<evidence type="ECO:0000256" key="3">
    <source>
        <dbReference type="ARBA" id="ARBA00023172"/>
    </source>
</evidence>
<dbReference type="HOGENOM" id="CLU_027562_17_1_9"/>
<dbReference type="GO" id="GO:0006310">
    <property type="term" value="P:DNA recombination"/>
    <property type="evidence" value="ECO:0007669"/>
    <property type="project" value="UniProtKB-KW"/>
</dbReference>
<evidence type="ECO:0000313" key="8">
    <source>
        <dbReference type="EMBL" id="EOT65799.1"/>
    </source>
</evidence>
<dbReference type="InterPro" id="IPR044068">
    <property type="entry name" value="CB"/>
</dbReference>
<feature type="domain" description="Core-binding (CB)" evidence="6">
    <location>
        <begin position="62"/>
        <end position="149"/>
    </location>
</feature>
<dbReference type="InterPro" id="IPR050090">
    <property type="entry name" value="Tyrosine_recombinase_XerCD"/>
</dbReference>
<evidence type="ECO:0008006" key="11">
    <source>
        <dbReference type="Google" id="ProtNLM"/>
    </source>
</evidence>
<dbReference type="InterPro" id="IPR013762">
    <property type="entry name" value="Integrase-like_cat_sf"/>
</dbReference>
<reference evidence="8 10" key="2">
    <citation type="submission" date="2013-03" db="EMBL/GenBank/DDBJ databases">
        <title>The Genome Sequence of Enterococcus moraviensis BAA-383 (PacBio/Illumina hybrid assembly).</title>
        <authorList>
            <consortium name="The Broad Institute Genomics Platform"/>
            <consortium name="The Broad Institute Genome Sequencing Center for Infectious Disease"/>
            <person name="Earl A."/>
            <person name="Russ C."/>
            <person name="Gilmore M."/>
            <person name="Surin D."/>
            <person name="Walker B."/>
            <person name="Young S."/>
            <person name="Zeng Q."/>
            <person name="Gargeya S."/>
            <person name="Fitzgerald M."/>
            <person name="Haas B."/>
            <person name="Abouelleil A."/>
            <person name="Allen A.W."/>
            <person name="Alvarado L."/>
            <person name="Arachchi H.M."/>
            <person name="Berlin A.M."/>
            <person name="Chapman S.B."/>
            <person name="Gainer-Dewar J."/>
            <person name="Goldberg J."/>
            <person name="Griggs A."/>
            <person name="Gujja S."/>
            <person name="Hansen M."/>
            <person name="Howarth C."/>
            <person name="Imamovic A."/>
            <person name="Ireland A."/>
            <person name="Larimer J."/>
            <person name="McCowan C."/>
            <person name="Murphy C."/>
            <person name="Pearson M."/>
            <person name="Poon T.W."/>
            <person name="Priest M."/>
            <person name="Roberts A."/>
            <person name="Saif S."/>
            <person name="Shea T."/>
            <person name="Sisk P."/>
            <person name="Sykes S."/>
            <person name="Wortman J."/>
            <person name="Nusbaum C."/>
            <person name="Birren B."/>
        </authorList>
    </citation>
    <scope>NUCLEOTIDE SEQUENCE [LARGE SCALE GENOMIC DNA]</scope>
    <source>
        <strain evidence="8 10">ATCC BAA-383</strain>
    </source>
</reference>
<sequence>MVKKGENIYKRKDGRWEGRYIKERDINQRIVYGYIYGKKYFEVKEKLTVMKAKMPANPRIIDKNTSILEEWMSFWLVNIMKKNIKSSTYYTYKRLINKQIIPNLGQYPIHLIDSQKVQSFVDHLHDRDLSPGTIRNIFNVLKKSLNTAVQQNHIYSNPCDKVILPKYKRKKVHSLTIAQQKKIETLALQEEGCSPVILALYSGMRIGEISGLKWSDIDFTENTIAVRRTVSRVLDERITNSITKVYSDTPKTAQSERIIPLPKNLKAYLKKKYDSSSSEHVISCKGRVAEPRVINYRFSKLVKRIGLREIHFHILRHTFATRCLENGVDIASLSRLMGHQSTRMTLDIYTDSMLEKRQAAMQIVDNLLESSN</sequence>
<accession>R2T9W6</accession>
<organism evidence="7 9">
    <name type="scientific">Enterococcus moraviensis ATCC BAA-383</name>
    <dbReference type="NCBI Taxonomy" id="1158609"/>
    <lineage>
        <taxon>Bacteria</taxon>
        <taxon>Bacillati</taxon>
        <taxon>Bacillota</taxon>
        <taxon>Bacilli</taxon>
        <taxon>Lactobacillales</taxon>
        <taxon>Enterococcaceae</taxon>
        <taxon>Enterococcus</taxon>
    </lineage>
</organism>
<dbReference type="STRING" id="155617.RV09_GL001676"/>
<proteinExistence type="predicted"/>
<evidence type="ECO:0000256" key="2">
    <source>
        <dbReference type="ARBA" id="ARBA00023125"/>
    </source>
</evidence>
<dbReference type="InterPro" id="IPR002104">
    <property type="entry name" value="Integrase_catalytic"/>
</dbReference>
<dbReference type="RefSeq" id="WP_010766074.1">
    <property type="nucleotide sequence ID" value="NZ_ASWB01000003.1"/>
</dbReference>
<dbReference type="Pfam" id="PF00589">
    <property type="entry name" value="Phage_integrase"/>
    <property type="match status" value="1"/>
</dbReference>
<dbReference type="OrthoDB" id="2285763at2"/>
<dbReference type="EMBL" id="ASWB01000003">
    <property type="protein sequence ID" value="EOT65799.1"/>
    <property type="molecule type" value="Genomic_DNA"/>
</dbReference>
<evidence type="ECO:0000313" key="9">
    <source>
        <dbReference type="Proteomes" id="UP000013781"/>
    </source>
</evidence>
<dbReference type="Pfam" id="PF14659">
    <property type="entry name" value="Phage_int_SAM_3"/>
    <property type="match status" value="1"/>
</dbReference>
<evidence type="ECO:0000259" key="6">
    <source>
        <dbReference type="PROSITE" id="PS51900"/>
    </source>
</evidence>
<reference evidence="7 9" key="1">
    <citation type="submission" date="2013-02" db="EMBL/GenBank/DDBJ databases">
        <title>The Genome Sequence of Enterococcus moraviensis BAA-383.</title>
        <authorList>
            <consortium name="The Broad Institute Genome Sequencing Platform"/>
            <consortium name="The Broad Institute Genome Sequencing Center for Infectious Disease"/>
            <person name="Earl A.M."/>
            <person name="Gilmore M.S."/>
            <person name="Lebreton F."/>
            <person name="Walker B."/>
            <person name="Young S.K."/>
            <person name="Zeng Q."/>
            <person name="Gargeya S."/>
            <person name="Fitzgerald M."/>
            <person name="Haas B."/>
            <person name="Abouelleil A."/>
            <person name="Alvarado L."/>
            <person name="Arachchi H.M."/>
            <person name="Berlin A.M."/>
            <person name="Chapman S.B."/>
            <person name="Dewar J."/>
            <person name="Goldberg J."/>
            <person name="Griggs A."/>
            <person name="Gujja S."/>
            <person name="Hansen M."/>
            <person name="Howarth C."/>
            <person name="Imamovic A."/>
            <person name="Larimer J."/>
            <person name="McCowan C."/>
            <person name="Murphy C."/>
            <person name="Neiman D."/>
            <person name="Pearson M."/>
            <person name="Priest M."/>
            <person name="Roberts A."/>
            <person name="Saif S."/>
            <person name="Shea T."/>
            <person name="Sisk P."/>
            <person name="Sykes S."/>
            <person name="Wortman J."/>
            <person name="Nusbaum C."/>
            <person name="Birren B."/>
        </authorList>
    </citation>
    <scope>NUCLEOTIDE SEQUENCE [LARGE SCALE GENOMIC DNA]</scope>
    <source>
        <strain evidence="7 9">ATCC BAA-383</strain>
    </source>
</reference>
<dbReference type="InterPro" id="IPR010998">
    <property type="entry name" value="Integrase_recombinase_N"/>
</dbReference>
<dbReference type="InterPro" id="IPR011010">
    <property type="entry name" value="DNA_brk_join_enz"/>
</dbReference>
<dbReference type="PROSITE" id="PS51900">
    <property type="entry name" value="CB"/>
    <property type="match status" value="1"/>
</dbReference>
<protein>
    <recommendedName>
        <fullName evidence="11">Tyr recombinase domain-containing protein</fullName>
    </recommendedName>
</protein>
<keyword evidence="2 4" id="KW-0238">DNA-binding</keyword>
<evidence type="ECO:0000256" key="4">
    <source>
        <dbReference type="PROSITE-ProRule" id="PRU01248"/>
    </source>
</evidence>
<dbReference type="Proteomes" id="UP000014157">
    <property type="component" value="Unassembled WGS sequence"/>
</dbReference>
<evidence type="ECO:0000259" key="5">
    <source>
        <dbReference type="PROSITE" id="PS51898"/>
    </source>
</evidence>
<dbReference type="EMBL" id="AJAS01000022">
    <property type="protein sequence ID" value="EOH97009.1"/>
    <property type="molecule type" value="Genomic_DNA"/>
</dbReference>
<dbReference type="InterPro" id="IPR004107">
    <property type="entry name" value="Integrase_SAM-like_N"/>
</dbReference>
<dbReference type="PANTHER" id="PTHR30349">
    <property type="entry name" value="PHAGE INTEGRASE-RELATED"/>
    <property type="match status" value="1"/>
</dbReference>
<dbReference type="Gene3D" id="1.10.443.10">
    <property type="entry name" value="Intergrase catalytic core"/>
    <property type="match status" value="1"/>
</dbReference>
<dbReference type="SUPFAM" id="SSF56349">
    <property type="entry name" value="DNA breaking-rejoining enzymes"/>
    <property type="match status" value="1"/>
</dbReference>
<dbReference type="CDD" id="cd01189">
    <property type="entry name" value="INT_ICEBs1_C_like"/>
    <property type="match status" value="1"/>
</dbReference>
<feature type="domain" description="Tyr recombinase" evidence="5">
    <location>
        <begin position="170"/>
        <end position="362"/>
    </location>
</feature>
<dbReference type="eggNOG" id="COG0582">
    <property type="taxonomic scope" value="Bacteria"/>
</dbReference>
<dbReference type="GO" id="GO:0015074">
    <property type="term" value="P:DNA integration"/>
    <property type="evidence" value="ECO:0007669"/>
    <property type="project" value="UniProtKB-KW"/>
</dbReference>
<dbReference type="PROSITE" id="PS51898">
    <property type="entry name" value="TYR_RECOMBINASE"/>
    <property type="match status" value="1"/>
</dbReference>
<comment type="caution">
    <text evidence="7">The sequence shown here is derived from an EMBL/GenBank/DDBJ whole genome shotgun (WGS) entry which is preliminary data.</text>
</comment>
<evidence type="ECO:0000256" key="1">
    <source>
        <dbReference type="ARBA" id="ARBA00022908"/>
    </source>
</evidence>